<organism evidence="4 5">
    <name type="scientific">Anaeromyxobacter dehalogenans (strain ATCC BAA-258 / DSM 21875 / 2CP-1)</name>
    <dbReference type="NCBI Taxonomy" id="455488"/>
    <lineage>
        <taxon>Bacteria</taxon>
        <taxon>Pseudomonadati</taxon>
        <taxon>Myxococcota</taxon>
        <taxon>Myxococcia</taxon>
        <taxon>Myxococcales</taxon>
        <taxon>Cystobacterineae</taxon>
        <taxon>Anaeromyxobacteraceae</taxon>
        <taxon>Anaeromyxobacter</taxon>
    </lineage>
</organism>
<dbReference type="RefSeq" id="WP_012632196.1">
    <property type="nucleotide sequence ID" value="NC_011891.1"/>
</dbReference>
<dbReference type="EMBL" id="CP001359">
    <property type="protein sequence ID" value="ACL64180.1"/>
    <property type="molecule type" value="Genomic_DNA"/>
</dbReference>
<protein>
    <submittedName>
        <fullName evidence="4">Response regulator receiver protein</fullName>
    </submittedName>
</protein>
<dbReference type="Gene3D" id="3.40.50.2300">
    <property type="match status" value="1"/>
</dbReference>
<sequence length="122" mass="13294">MNGRSILLVEDDDAIRESVAECLDAEGYAVATVENGVAGLEWLRRSGRPDLVVLDLVMPVMNGAQFLEAVRGDPSLRDLPVVLMTAALPSAQLPVPVADGYLTKPFELDQLLETVARHARRR</sequence>
<dbReference type="Pfam" id="PF00072">
    <property type="entry name" value="Response_reg"/>
    <property type="match status" value="1"/>
</dbReference>
<dbReference type="PANTHER" id="PTHR44591:SF3">
    <property type="entry name" value="RESPONSE REGULATORY DOMAIN-CONTAINING PROTEIN"/>
    <property type="match status" value="1"/>
</dbReference>
<evidence type="ECO:0000256" key="2">
    <source>
        <dbReference type="PROSITE-ProRule" id="PRU00169"/>
    </source>
</evidence>
<gene>
    <name evidence="4" type="ordered locus">A2cp1_0828</name>
</gene>
<dbReference type="SMART" id="SM00448">
    <property type="entry name" value="REC"/>
    <property type="match status" value="1"/>
</dbReference>
<proteinExistence type="predicted"/>
<keyword evidence="5" id="KW-1185">Reference proteome</keyword>
<dbReference type="GO" id="GO:0000160">
    <property type="term" value="P:phosphorelay signal transduction system"/>
    <property type="evidence" value="ECO:0007669"/>
    <property type="project" value="InterPro"/>
</dbReference>
<name>B8JDT5_ANAD2</name>
<evidence type="ECO:0000313" key="5">
    <source>
        <dbReference type="Proteomes" id="UP000007089"/>
    </source>
</evidence>
<dbReference type="InterPro" id="IPR001789">
    <property type="entry name" value="Sig_transdc_resp-reg_receiver"/>
</dbReference>
<accession>B8JDT5</accession>
<feature type="modified residue" description="4-aspartylphosphate" evidence="2">
    <location>
        <position position="55"/>
    </location>
</feature>
<dbReference type="Proteomes" id="UP000007089">
    <property type="component" value="Chromosome"/>
</dbReference>
<dbReference type="HOGENOM" id="CLU_000445_69_8_7"/>
<keyword evidence="1 2" id="KW-0597">Phosphoprotein</keyword>
<reference evidence="4" key="1">
    <citation type="submission" date="2009-01" db="EMBL/GenBank/DDBJ databases">
        <title>Complete sequence of Anaeromyxobacter dehalogenans 2CP-1.</title>
        <authorList>
            <consortium name="US DOE Joint Genome Institute"/>
            <person name="Lucas S."/>
            <person name="Copeland A."/>
            <person name="Lapidus A."/>
            <person name="Glavina del Rio T."/>
            <person name="Dalin E."/>
            <person name="Tice H."/>
            <person name="Bruce D."/>
            <person name="Goodwin L."/>
            <person name="Pitluck S."/>
            <person name="Saunders E."/>
            <person name="Brettin T."/>
            <person name="Detter J.C."/>
            <person name="Han C."/>
            <person name="Larimer F."/>
            <person name="Land M."/>
            <person name="Hauser L."/>
            <person name="Kyrpides N."/>
            <person name="Ovchinnikova G."/>
            <person name="Beliaev A.S."/>
            <person name="Richardson P."/>
        </authorList>
    </citation>
    <scope>NUCLEOTIDE SEQUENCE</scope>
    <source>
        <strain evidence="4">2CP-1</strain>
    </source>
</reference>
<dbReference type="PANTHER" id="PTHR44591">
    <property type="entry name" value="STRESS RESPONSE REGULATOR PROTEIN 1"/>
    <property type="match status" value="1"/>
</dbReference>
<evidence type="ECO:0000256" key="1">
    <source>
        <dbReference type="ARBA" id="ARBA00022553"/>
    </source>
</evidence>
<dbReference type="InterPro" id="IPR050595">
    <property type="entry name" value="Bact_response_regulator"/>
</dbReference>
<dbReference type="SUPFAM" id="SSF52172">
    <property type="entry name" value="CheY-like"/>
    <property type="match status" value="1"/>
</dbReference>
<dbReference type="AlphaFoldDB" id="B8JDT5"/>
<evidence type="ECO:0000313" key="4">
    <source>
        <dbReference type="EMBL" id="ACL64180.1"/>
    </source>
</evidence>
<feature type="domain" description="Response regulatory" evidence="3">
    <location>
        <begin position="5"/>
        <end position="119"/>
    </location>
</feature>
<evidence type="ECO:0000259" key="3">
    <source>
        <dbReference type="PROSITE" id="PS50110"/>
    </source>
</evidence>
<dbReference type="PROSITE" id="PS50110">
    <property type="entry name" value="RESPONSE_REGULATORY"/>
    <property type="match status" value="1"/>
</dbReference>
<dbReference type="KEGG" id="acp:A2cp1_0828"/>
<dbReference type="InterPro" id="IPR011006">
    <property type="entry name" value="CheY-like_superfamily"/>
</dbReference>